<dbReference type="AlphaFoldDB" id="A0A4R2J0Z6"/>
<proteinExistence type="predicted"/>
<protein>
    <recommendedName>
        <fullName evidence="5">DUF5666 domain-containing protein</fullName>
    </recommendedName>
</protein>
<dbReference type="RefSeq" id="WP_132125317.1">
    <property type="nucleotide sequence ID" value="NZ_SLWS01000015.1"/>
</dbReference>
<comment type="caution">
    <text evidence="3">The sequence shown here is derived from an EMBL/GenBank/DDBJ whole genome shotgun (WGS) entry which is preliminary data.</text>
</comment>
<name>A0A4R2J0Z6_9PSEU</name>
<evidence type="ECO:0000313" key="3">
    <source>
        <dbReference type="EMBL" id="TCO48975.1"/>
    </source>
</evidence>
<sequence length="180" mass="17799">MTDTTPPADQEITWGGQQPPRKRWSGKKTTAAVAIAVGVAAAGGVAVYAASGSAGASAQPGMDGGGPGGMRGGPGGGMMDALHGTFTISDGNGGYKTAIMQTGEVTALTDTSLTAKSADGYTKVYTFSTSTTFGRDGSKSDVKTGDTVTVVATPNGDNATADSVMDRAQMGTGQGGPPQR</sequence>
<evidence type="ECO:0008006" key="5">
    <source>
        <dbReference type="Google" id="ProtNLM"/>
    </source>
</evidence>
<reference evidence="3 4" key="1">
    <citation type="submission" date="2019-03" db="EMBL/GenBank/DDBJ databases">
        <title>Genomic Encyclopedia of Type Strains, Phase IV (KMG-IV): sequencing the most valuable type-strain genomes for metagenomic binning, comparative biology and taxonomic classification.</title>
        <authorList>
            <person name="Goeker M."/>
        </authorList>
    </citation>
    <scope>NUCLEOTIDE SEQUENCE [LARGE SCALE GENOMIC DNA]</scope>
    <source>
        <strain evidence="3 4">DSM 45934</strain>
    </source>
</reference>
<keyword evidence="2" id="KW-0812">Transmembrane</keyword>
<accession>A0A4R2J0Z6</accession>
<evidence type="ECO:0000313" key="4">
    <source>
        <dbReference type="Proteomes" id="UP000295680"/>
    </source>
</evidence>
<evidence type="ECO:0000256" key="1">
    <source>
        <dbReference type="SAM" id="MobiDB-lite"/>
    </source>
</evidence>
<feature type="region of interest" description="Disordered" evidence="1">
    <location>
        <begin position="149"/>
        <end position="180"/>
    </location>
</feature>
<organism evidence="3 4">
    <name type="scientific">Actinocrispum wychmicini</name>
    <dbReference type="NCBI Taxonomy" id="1213861"/>
    <lineage>
        <taxon>Bacteria</taxon>
        <taxon>Bacillati</taxon>
        <taxon>Actinomycetota</taxon>
        <taxon>Actinomycetes</taxon>
        <taxon>Pseudonocardiales</taxon>
        <taxon>Pseudonocardiaceae</taxon>
        <taxon>Actinocrispum</taxon>
    </lineage>
</organism>
<keyword evidence="2" id="KW-1133">Transmembrane helix</keyword>
<dbReference type="Proteomes" id="UP000295680">
    <property type="component" value="Unassembled WGS sequence"/>
</dbReference>
<dbReference type="OrthoDB" id="3401874at2"/>
<gene>
    <name evidence="3" type="ORF">EV192_115196</name>
</gene>
<feature type="region of interest" description="Disordered" evidence="1">
    <location>
        <begin position="1"/>
        <end position="26"/>
    </location>
</feature>
<keyword evidence="2" id="KW-0472">Membrane</keyword>
<feature type="transmembrane region" description="Helical" evidence="2">
    <location>
        <begin position="31"/>
        <end position="50"/>
    </location>
</feature>
<feature type="compositionally biased region" description="Polar residues" evidence="1">
    <location>
        <begin position="149"/>
        <end position="161"/>
    </location>
</feature>
<evidence type="ECO:0000256" key="2">
    <source>
        <dbReference type="SAM" id="Phobius"/>
    </source>
</evidence>
<dbReference type="EMBL" id="SLWS01000015">
    <property type="protein sequence ID" value="TCO48975.1"/>
    <property type="molecule type" value="Genomic_DNA"/>
</dbReference>
<keyword evidence="4" id="KW-1185">Reference proteome</keyword>